<evidence type="ECO:0000256" key="6">
    <source>
        <dbReference type="ARBA" id="ARBA00023033"/>
    </source>
</evidence>
<comment type="similarity">
    <text evidence="1">Belongs to the cytochrome P450 family.</text>
</comment>
<dbReference type="Gene3D" id="1.10.630.10">
    <property type="entry name" value="Cytochrome P450"/>
    <property type="match status" value="1"/>
</dbReference>
<organism evidence="7 8">
    <name type="scientific">Pisolithus tinctorius Marx 270</name>
    <dbReference type="NCBI Taxonomy" id="870435"/>
    <lineage>
        <taxon>Eukaryota</taxon>
        <taxon>Fungi</taxon>
        <taxon>Dikarya</taxon>
        <taxon>Basidiomycota</taxon>
        <taxon>Agaricomycotina</taxon>
        <taxon>Agaricomycetes</taxon>
        <taxon>Agaricomycetidae</taxon>
        <taxon>Boletales</taxon>
        <taxon>Sclerodermatineae</taxon>
        <taxon>Pisolithaceae</taxon>
        <taxon>Pisolithus</taxon>
    </lineage>
</organism>
<protein>
    <recommendedName>
        <fullName evidence="9">Cytochrome P450</fullName>
    </recommendedName>
</protein>
<dbReference type="GO" id="GO:0020037">
    <property type="term" value="F:heme binding"/>
    <property type="evidence" value="ECO:0007669"/>
    <property type="project" value="InterPro"/>
</dbReference>
<dbReference type="Proteomes" id="UP000054217">
    <property type="component" value="Unassembled WGS sequence"/>
</dbReference>
<evidence type="ECO:0000256" key="5">
    <source>
        <dbReference type="ARBA" id="ARBA00023004"/>
    </source>
</evidence>
<keyword evidence="2" id="KW-0349">Heme</keyword>
<dbReference type="EMBL" id="KN831954">
    <property type="protein sequence ID" value="KIO09438.1"/>
    <property type="molecule type" value="Genomic_DNA"/>
</dbReference>
<accession>A0A0C3JJY4</accession>
<gene>
    <name evidence="7" type="ORF">M404DRAFT_7847</name>
</gene>
<dbReference type="Pfam" id="PF00067">
    <property type="entry name" value="p450"/>
    <property type="match status" value="1"/>
</dbReference>
<dbReference type="AlphaFoldDB" id="A0A0C3JJY4"/>
<keyword evidence="8" id="KW-1185">Reference proteome</keyword>
<sequence>MLVQLWLSLDLGFSQDRQARDSSFILVQLIPPSEQFRPNYEVLSSVPILSGTPFYYLRSVEVVRQFLGNEIKNQIAKPDSFTTARLWGHSVASQHGEDWKRHRRAVVPAFNQTMFSRVAEETVAVYNDLVTSQGWSSATRDVIVHIDPLIIRFTFVILSRCGFGIPISWKTNEDDSDDAIFEKALATASETFIPRISIPNWLYALPIRALQEIDNAWNTVVILMRKFAQARRSDLAGFNEDGDRTRDVFTRLVLAADEVGKHALDISEVAPNMLTLLFAGHETTMSSLITTLMMLALWQDEQEKAHEEIVREFPKGTLLRVCSV</sequence>
<dbReference type="GO" id="GO:0016705">
    <property type="term" value="F:oxidoreductase activity, acting on paired donors, with incorporation or reduction of molecular oxygen"/>
    <property type="evidence" value="ECO:0007669"/>
    <property type="project" value="InterPro"/>
</dbReference>
<dbReference type="InterPro" id="IPR036396">
    <property type="entry name" value="Cyt_P450_sf"/>
</dbReference>
<dbReference type="GO" id="GO:0004497">
    <property type="term" value="F:monooxygenase activity"/>
    <property type="evidence" value="ECO:0007669"/>
    <property type="project" value="UniProtKB-KW"/>
</dbReference>
<keyword evidence="5" id="KW-0408">Iron</keyword>
<evidence type="ECO:0008006" key="9">
    <source>
        <dbReference type="Google" id="ProtNLM"/>
    </source>
</evidence>
<dbReference type="InterPro" id="IPR050196">
    <property type="entry name" value="Cytochrome_P450_Monoox"/>
</dbReference>
<dbReference type="HOGENOM" id="CLU_858208_0_0_1"/>
<dbReference type="InterPro" id="IPR001128">
    <property type="entry name" value="Cyt_P450"/>
</dbReference>
<evidence type="ECO:0000256" key="1">
    <source>
        <dbReference type="ARBA" id="ARBA00010617"/>
    </source>
</evidence>
<evidence type="ECO:0000256" key="4">
    <source>
        <dbReference type="ARBA" id="ARBA00023002"/>
    </source>
</evidence>
<keyword evidence="4" id="KW-0560">Oxidoreductase</keyword>
<reference evidence="7 8" key="1">
    <citation type="submission" date="2014-04" db="EMBL/GenBank/DDBJ databases">
        <authorList>
            <consortium name="DOE Joint Genome Institute"/>
            <person name="Kuo A."/>
            <person name="Kohler A."/>
            <person name="Costa M.D."/>
            <person name="Nagy L.G."/>
            <person name="Floudas D."/>
            <person name="Copeland A."/>
            <person name="Barry K.W."/>
            <person name="Cichocki N."/>
            <person name="Veneault-Fourrey C."/>
            <person name="LaButti K."/>
            <person name="Lindquist E.A."/>
            <person name="Lipzen A."/>
            <person name="Lundell T."/>
            <person name="Morin E."/>
            <person name="Murat C."/>
            <person name="Sun H."/>
            <person name="Tunlid A."/>
            <person name="Henrissat B."/>
            <person name="Grigoriev I.V."/>
            <person name="Hibbett D.S."/>
            <person name="Martin F."/>
            <person name="Nordberg H.P."/>
            <person name="Cantor M.N."/>
            <person name="Hua S.X."/>
        </authorList>
    </citation>
    <scope>NUCLEOTIDE SEQUENCE [LARGE SCALE GENOMIC DNA]</scope>
    <source>
        <strain evidence="7 8">Marx 270</strain>
    </source>
</reference>
<keyword evidence="3" id="KW-0479">Metal-binding</keyword>
<evidence type="ECO:0000256" key="2">
    <source>
        <dbReference type="ARBA" id="ARBA00022617"/>
    </source>
</evidence>
<reference evidence="8" key="2">
    <citation type="submission" date="2015-01" db="EMBL/GenBank/DDBJ databases">
        <title>Evolutionary Origins and Diversification of the Mycorrhizal Mutualists.</title>
        <authorList>
            <consortium name="DOE Joint Genome Institute"/>
            <consortium name="Mycorrhizal Genomics Consortium"/>
            <person name="Kohler A."/>
            <person name="Kuo A."/>
            <person name="Nagy L.G."/>
            <person name="Floudas D."/>
            <person name="Copeland A."/>
            <person name="Barry K.W."/>
            <person name="Cichocki N."/>
            <person name="Veneault-Fourrey C."/>
            <person name="LaButti K."/>
            <person name="Lindquist E.A."/>
            <person name="Lipzen A."/>
            <person name="Lundell T."/>
            <person name="Morin E."/>
            <person name="Murat C."/>
            <person name="Riley R."/>
            <person name="Ohm R."/>
            <person name="Sun H."/>
            <person name="Tunlid A."/>
            <person name="Henrissat B."/>
            <person name="Grigoriev I.V."/>
            <person name="Hibbett D.S."/>
            <person name="Martin F."/>
        </authorList>
    </citation>
    <scope>NUCLEOTIDE SEQUENCE [LARGE SCALE GENOMIC DNA]</scope>
    <source>
        <strain evidence="8">Marx 270</strain>
    </source>
</reference>
<evidence type="ECO:0000313" key="7">
    <source>
        <dbReference type="EMBL" id="KIO09438.1"/>
    </source>
</evidence>
<dbReference type="SUPFAM" id="SSF48264">
    <property type="entry name" value="Cytochrome P450"/>
    <property type="match status" value="1"/>
</dbReference>
<evidence type="ECO:0000313" key="8">
    <source>
        <dbReference type="Proteomes" id="UP000054217"/>
    </source>
</evidence>
<dbReference type="PANTHER" id="PTHR24291">
    <property type="entry name" value="CYTOCHROME P450 FAMILY 4"/>
    <property type="match status" value="1"/>
</dbReference>
<keyword evidence="6" id="KW-0503">Monooxygenase</keyword>
<proteinExistence type="inferred from homology"/>
<dbReference type="OrthoDB" id="1470350at2759"/>
<name>A0A0C3JJY4_PISTI</name>
<dbReference type="GO" id="GO:0005506">
    <property type="term" value="F:iron ion binding"/>
    <property type="evidence" value="ECO:0007669"/>
    <property type="project" value="InterPro"/>
</dbReference>
<dbReference type="STRING" id="870435.A0A0C3JJY4"/>
<dbReference type="InParanoid" id="A0A0C3JJY4"/>
<evidence type="ECO:0000256" key="3">
    <source>
        <dbReference type="ARBA" id="ARBA00022723"/>
    </source>
</evidence>
<dbReference type="PANTHER" id="PTHR24291:SF50">
    <property type="entry name" value="BIFUNCTIONAL ALBAFLAVENONE MONOOXYGENASE_TERPENE SYNTHASE"/>
    <property type="match status" value="1"/>
</dbReference>